<dbReference type="InterPro" id="IPR008271">
    <property type="entry name" value="Ser/Thr_kinase_AS"/>
</dbReference>
<organism evidence="3 4">
    <name type="scientific">Zasmidium cellare</name>
    <name type="common">Wine cellar mold</name>
    <name type="synonym">Racodium cellare</name>
    <dbReference type="NCBI Taxonomy" id="395010"/>
    <lineage>
        <taxon>Eukaryota</taxon>
        <taxon>Fungi</taxon>
        <taxon>Dikarya</taxon>
        <taxon>Ascomycota</taxon>
        <taxon>Pezizomycotina</taxon>
        <taxon>Dothideomycetes</taxon>
        <taxon>Dothideomycetidae</taxon>
        <taxon>Mycosphaerellales</taxon>
        <taxon>Mycosphaerellaceae</taxon>
        <taxon>Zasmidium</taxon>
    </lineage>
</organism>
<dbReference type="InterPro" id="IPR000719">
    <property type="entry name" value="Prot_kinase_dom"/>
</dbReference>
<keyword evidence="4" id="KW-1185">Reference proteome</keyword>
<feature type="compositionally biased region" description="Basic residues" evidence="1">
    <location>
        <begin position="213"/>
        <end position="227"/>
    </location>
</feature>
<dbReference type="Proteomes" id="UP001305779">
    <property type="component" value="Unassembled WGS sequence"/>
</dbReference>
<protein>
    <recommendedName>
        <fullName evidence="2">Protein kinase domain-containing protein</fullName>
    </recommendedName>
</protein>
<dbReference type="Gene3D" id="1.10.510.10">
    <property type="entry name" value="Transferase(Phosphotransferase) domain 1"/>
    <property type="match status" value="1"/>
</dbReference>
<dbReference type="SMART" id="SM00220">
    <property type="entry name" value="S_TKc"/>
    <property type="match status" value="1"/>
</dbReference>
<reference evidence="3 4" key="1">
    <citation type="journal article" date="2023" name="G3 (Bethesda)">
        <title>A chromosome-level genome assembly of Zasmidium syzygii isolated from banana leaves.</title>
        <authorList>
            <person name="van Westerhoven A.C."/>
            <person name="Mehrabi R."/>
            <person name="Talebi R."/>
            <person name="Steentjes M.B.F."/>
            <person name="Corcolon B."/>
            <person name="Chong P.A."/>
            <person name="Kema G.H.J."/>
            <person name="Seidl M.F."/>
        </authorList>
    </citation>
    <scope>NUCLEOTIDE SEQUENCE [LARGE SCALE GENOMIC DNA]</scope>
    <source>
        <strain evidence="3 4">P124</strain>
    </source>
</reference>
<evidence type="ECO:0000259" key="2">
    <source>
        <dbReference type="PROSITE" id="PS50011"/>
    </source>
</evidence>
<dbReference type="PROSITE" id="PS00108">
    <property type="entry name" value="PROTEIN_KINASE_ST"/>
    <property type="match status" value="1"/>
</dbReference>
<feature type="compositionally biased region" description="Basic and acidic residues" evidence="1">
    <location>
        <begin position="645"/>
        <end position="680"/>
    </location>
</feature>
<dbReference type="InterPro" id="IPR011009">
    <property type="entry name" value="Kinase-like_dom_sf"/>
</dbReference>
<evidence type="ECO:0000313" key="3">
    <source>
        <dbReference type="EMBL" id="KAK4503383.1"/>
    </source>
</evidence>
<dbReference type="Pfam" id="PF00069">
    <property type="entry name" value="Pkinase"/>
    <property type="match status" value="1"/>
</dbReference>
<dbReference type="SUPFAM" id="SSF56112">
    <property type="entry name" value="Protein kinase-like (PK-like)"/>
    <property type="match status" value="1"/>
</dbReference>
<feature type="domain" description="Protein kinase" evidence="2">
    <location>
        <begin position="279"/>
        <end position="602"/>
    </location>
</feature>
<accession>A0ABR0EQK3</accession>
<feature type="region of interest" description="Disordered" evidence="1">
    <location>
        <begin position="630"/>
        <end position="692"/>
    </location>
</feature>
<feature type="region of interest" description="Disordered" evidence="1">
    <location>
        <begin position="199"/>
        <end position="228"/>
    </location>
</feature>
<dbReference type="PANTHER" id="PTHR44305:SF24">
    <property type="entry name" value="TYROSINE-PROTEIN KINASE C03B1.5-RELATED"/>
    <property type="match status" value="1"/>
</dbReference>
<gene>
    <name evidence="3" type="ORF">PRZ48_004298</name>
</gene>
<dbReference type="InterPro" id="IPR053083">
    <property type="entry name" value="TF_kinase-domain_protein"/>
</dbReference>
<proteinExistence type="predicted"/>
<evidence type="ECO:0000313" key="4">
    <source>
        <dbReference type="Proteomes" id="UP001305779"/>
    </source>
</evidence>
<dbReference type="PROSITE" id="PS50011">
    <property type="entry name" value="PROTEIN_KINASE_DOM"/>
    <property type="match status" value="1"/>
</dbReference>
<dbReference type="PANTHER" id="PTHR44305">
    <property type="entry name" value="SI:DKEY-192D15.2-RELATED"/>
    <property type="match status" value="1"/>
</dbReference>
<comment type="caution">
    <text evidence="3">The sequence shown here is derived from an EMBL/GenBank/DDBJ whole genome shotgun (WGS) entry which is preliminary data.</text>
</comment>
<dbReference type="EMBL" id="JAXOVC010000003">
    <property type="protein sequence ID" value="KAK4503383.1"/>
    <property type="molecule type" value="Genomic_DNA"/>
</dbReference>
<name>A0ABR0EQK3_ZASCE</name>
<sequence length="692" mass="79402">MYPTYPPPYPPRPGIVDARRRDIVYDAATQAEYDRKRNFSRFFSEHLGLPATSLQREELRDNIEQWYTDVVEEEHMYNNLARDVAALIERIESLTAVLTPIETSIPGLVATAQAQHANGTLQLHQVQNLENRLQEFWRIGDGLKAFHQRLFNRFGAFRIELPWIGENLQWRCDQIGSTIDRTRLDGFLNTVATMKQEIRSRDPAATATAVPRAMRHHPTDRKRKRERRYSNEMIRDADDVAQDRARLAAPIAGLGSIPLGSYLPGNKKYRWSGDLIRPWDVAETFPAGNGQTIVKLFVRTDSNDTIVDRIVEKTTRFRSRWQWQRPVNWVGKTPGMTPERNLVPAEWYMQALLSSCQDGRCVVGVRGFPLIASKTWETRMFLEYCNGGDLGDVLTAYRNANRWVPASFLYMLFKALAEAALLMKGGSTTGTREDWKEIVHRDMKPLNVFLNEPQPDYFPMYPQPKLADFGLAIMTSKDDPTNPVQYNQNEGTRGFLPPEQIQWRDEETGAPVHDFKVLSPANVWGIGIVMRTLMLRQVETGSVPPRCRTMDIARTPTYARFPNNCRAEYGMWLTAMVEQCLYIDPAERPTLESLNRQLDNIIQNGQRMHAAQSGPLLGRKECEYKIGMAAPSRLFPPPPPAGRPAEQEQRLDVEKLKEQRKQEMSERRKRQRELADRFETGRVGGPNKKTKT</sequence>
<evidence type="ECO:0000256" key="1">
    <source>
        <dbReference type="SAM" id="MobiDB-lite"/>
    </source>
</evidence>